<dbReference type="InterPro" id="IPR036770">
    <property type="entry name" value="Ankyrin_rpt-contain_sf"/>
</dbReference>
<evidence type="ECO:0000256" key="2">
    <source>
        <dbReference type="SAM" id="MobiDB-lite"/>
    </source>
</evidence>
<organism evidence="4 5">
    <name type="scientific">Penicillium malachiteum</name>
    <dbReference type="NCBI Taxonomy" id="1324776"/>
    <lineage>
        <taxon>Eukaryota</taxon>
        <taxon>Fungi</taxon>
        <taxon>Dikarya</taxon>
        <taxon>Ascomycota</taxon>
        <taxon>Pezizomycotina</taxon>
        <taxon>Eurotiomycetes</taxon>
        <taxon>Eurotiomycetidae</taxon>
        <taxon>Eurotiales</taxon>
        <taxon>Aspergillaceae</taxon>
        <taxon>Penicillium</taxon>
    </lineage>
</organism>
<feature type="domain" description="NB-ARC" evidence="3">
    <location>
        <begin position="61"/>
        <end position="228"/>
    </location>
</feature>
<dbReference type="Pfam" id="PF13374">
    <property type="entry name" value="TPR_10"/>
    <property type="match status" value="2"/>
</dbReference>
<comment type="caution">
    <text evidence="4">The sequence shown here is derived from an EMBL/GenBank/DDBJ whole genome shotgun (WGS) entry which is preliminary data.</text>
</comment>
<accession>A0AAD6HJ91</accession>
<dbReference type="InterPro" id="IPR011990">
    <property type="entry name" value="TPR-like_helical_dom_sf"/>
</dbReference>
<name>A0AAD6HJ91_9EURO</name>
<evidence type="ECO:0000256" key="1">
    <source>
        <dbReference type="PROSITE-ProRule" id="PRU00023"/>
    </source>
</evidence>
<dbReference type="PROSITE" id="PS50297">
    <property type="entry name" value="ANK_REP_REGION"/>
    <property type="match status" value="3"/>
</dbReference>
<sequence>MTTDISFTGPNSGLQLGINSGPINVQFTGERPKTPPEPCSNVPFSRDRDFIERGNLLGDIHEKCSAENSRLALVGMGGVGKSQLAVEYCYRAREKSPQTWVFWVHSSNAARFEQGYDRIANQAKIPDCQSSGVGLLKPVLNWFEDTRRKWILVLDNVDDNGFLYEPRYFDEEGASMSLFDFLPPSVNGSIIMTTRSRKIAQRFVEDRDLIQIDPMSQANAQALLNTKLGDQVKAENKHDVAKLAELLEFMPLAIVQAAAYIKQQAPLCSVKQYIEEFERSDSQKFKLLEYEAGHPRRHWEASNSVLITWQLSFDQIRATNPSAADLLSLMSFFDRHAIPGSLLHITAEAQVEVPEIVAPSTSETKVQKSHSRERFSIHRLKEKMFSRLHKIRSTPQQTSFAPSNPDPVTVPSEGTQPKPSFSEGDNFQHDISVLRDYSFVAVGRDPTLFEMHRLVQLATRKWLEANGKTDKWCQEFIERLHEVLDDDEDETEQHRILCQSLLPHVELAMTQRPSVEEQLSRWAKLLALGAMHAQYMGNLLIGLSFATTAMYAMRQIYGADSEDTMATVLLSGTAHLQLGHYTEAEALFRELVNTSESTIGPHNPIRISALHDLACVYQWQGRLEEAETEGLKIVELRKQILGVDNSVTLLSMGNLALVYQLQGRWKEARILGEEVLERRKRILGEEHTDTIAAISLLVMTYQSEGRFSEARKIAQNAVDVYKRTVGVEHPNYITAMNNLCVLYSWDDHAAEAETLLSELLVTSTKKLGPEHPVTLTTTDNLANAHSRLGNWKEAIRLMESNLVIRRKVMGSEHYDTLEAISNLSVLYGDHEEFSKAMPLFLEALETKKKVLGPEHPQTLISMYNLAHFWKDAGRKADAINLLSESVTIQERVLPEGHFLILKFKQTLESWLPESEMVDAAGGGRYEDVKRLLDEGADPTHRSFAWGRTALSQAAEYDRTSIVTLLLERKVDPNITDVNGSNTTQNNTDKTPLMWASMRGHTETCRVLLEHGADPNFEEKDGETSLIWAAANGHKEVVQFLLSRGAAIDHRGDQGRTALTRAASNGHLAVLDFLLENGASTIPDIDGKGPVALASDAGHRDIVERLAPAA</sequence>
<feature type="repeat" description="ANK" evidence="1">
    <location>
        <begin position="945"/>
        <end position="977"/>
    </location>
</feature>
<dbReference type="SUPFAM" id="SSF52540">
    <property type="entry name" value="P-loop containing nucleoside triphosphate hydrolases"/>
    <property type="match status" value="1"/>
</dbReference>
<feature type="region of interest" description="Disordered" evidence="2">
    <location>
        <begin position="393"/>
        <end position="426"/>
    </location>
</feature>
<dbReference type="PANTHER" id="PTHR46082:SF6">
    <property type="entry name" value="AAA+ ATPASE DOMAIN-CONTAINING PROTEIN-RELATED"/>
    <property type="match status" value="1"/>
</dbReference>
<keyword evidence="1" id="KW-0040">ANK repeat</keyword>
<dbReference type="Pfam" id="PF00931">
    <property type="entry name" value="NB-ARC"/>
    <property type="match status" value="1"/>
</dbReference>
<dbReference type="PANTHER" id="PTHR46082">
    <property type="entry name" value="ATP/GTP-BINDING PROTEIN-RELATED"/>
    <property type="match status" value="1"/>
</dbReference>
<dbReference type="SUPFAM" id="SSF48403">
    <property type="entry name" value="Ankyrin repeat"/>
    <property type="match status" value="1"/>
</dbReference>
<dbReference type="Pfam" id="PF12796">
    <property type="entry name" value="Ank_2"/>
    <property type="match status" value="1"/>
</dbReference>
<feature type="repeat" description="ANK" evidence="1">
    <location>
        <begin position="987"/>
        <end position="1019"/>
    </location>
</feature>
<dbReference type="InterPro" id="IPR027417">
    <property type="entry name" value="P-loop_NTPase"/>
</dbReference>
<dbReference type="GO" id="GO:0043531">
    <property type="term" value="F:ADP binding"/>
    <property type="evidence" value="ECO:0007669"/>
    <property type="project" value="InterPro"/>
</dbReference>
<reference evidence="4" key="1">
    <citation type="journal article" date="2023" name="IMA Fungus">
        <title>Comparative genomic study of the Penicillium genus elucidates a diverse pangenome and 15 lateral gene transfer events.</title>
        <authorList>
            <person name="Petersen C."/>
            <person name="Sorensen T."/>
            <person name="Nielsen M.R."/>
            <person name="Sondergaard T.E."/>
            <person name="Sorensen J.L."/>
            <person name="Fitzpatrick D.A."/>
            <person name="Frisvad J.C."/>
            <person name="Nielsen K.L."/>
        </authorList>
    </citation>
    <scope>NUCLEOTIDE SEQUENCE</scope>
    <source>
        <strain evidence="4">IBT 17514</strain>
    </source>
</reference>
<reference evidence="4" key="2">
    <citation type="submission" date="2023-01" db="EMBL/GenBank/DDBJ databases">
        <authorList>
            <person name="Petersen C."/>
        </authorList>
    </citation>
    <scope>NUCLEOTIDE SEQUENCE</scope>
    <source>
        <strain evidence="4">IBT 17514</strain>
    </source>
</reference>
<dbReference type="PROSITE" id="PS50088">
    <property type="entry name" value="ANK_REPEAT"/>
    <property type="match status" value="4"/>
</dbReference>
<dbReference type="Gene3D" id="3.40.50.300">
    <property type="entry name" value="P-loop containing nucleotide triphosphate hydrolases"/>
    <property type="match status" value="1"/>
</dbReference>
<gene>
    <name evidence="4" type="ORF">N7493_007250</name>
</gene>
<dbReference type="EMBL" id="JAQJAN010000010">
    <property type="protein sequence ID" value="KAJ5719672.1"/>
    <property type="molecule type" value="Genomic_DNA"/>
</dbReference>
<dbReference type="SUPFAM" id="SSF48452">
    <property type="entry name" value="TPR-like"/>
    <property type="match status" value="3"/>
</dbReference>
<dbReference type="Pfam" id="PF13424">
    <property type="entry name" value="TPR_12"/>
    <property type="match status" value="3"/>
</dbReference>
<dbReference type="AlphaFoldDB" id="A0AAD6HJ91"/>
<dbReference type="Proteomes" id="UP001215712">
    <property type="component" value="Unassembled WGS sequence"/>
</dbReference>
<evidence type="ECO:0000313" key="5">
    <source>
        <dbReference type="Proteomes" id="UP001215712"/>
    </source>
</evidence>
<evidence type="ECO:0000259" key="3">
    <source>
        <dbReference type="Pfam" id="PF00931"/>
    </source>
</evidence>
<protein>
    <recommendedName>
        <fullName evidence="3">NB-ARC domain-containing protein</fullName>
    </recommendedName>
</protein>
<dbReference type="SMART" id="SM00248">
    <property type="entry name" value="ANK"/>
    <property type="match status" value="4"/>
</dbReference>
<proteinExistence type="predicted"/>
<dbReference type="InterPro" id="IPR002110">
    <property type="entry name" value="Ankyrin_rpt"/>
</dbReference>
<keyword evidence="5" id="KW-1185">Reference proteome</keyword>
<evidence type="ECO:0000313" key="4">
    <source>
        <dbReference type="EMBL" id="KAJ5719672.1"/>
    </source>
</evidence>
<dbReference type="Gene3D" id="1.25.40.20">
    <property type="entry name" value="Ankyrin repeat-containing domain"/>
    <property type="match status" value="2"/>
</dbReference>
<dbReference type="InterPro" id="IPR002182">
    <property type="entry name" value="NB-ARC"/>
</dbReference>
<feature type="repeat" description="ANK" evidence="1">
    <location>
        <begin position="1020"/>
        <end position="1052"/>
    </location>
</feature>
<dbReference type="SMART" id="SM00028">
    <property type="entry name" value="TPR"/>
    <property type="match status" value="7"/>
</dbReference>
<dbReference type="InterPro" id="IPR053137">
    <property type="entry name" value="NLR-like"/>
</dbReference>
<feature type="compositionally biased region" description="Polar residues" evidence="2">
    <location>
        <begin position="393"/>
        <end position="402"/>
    </location>
</feature>
<dbReference type="Pfam" id="PF00023">
    <property type="entry name" value="Ank"/>
    <property type="match status" value="2"/>
</dbReference>
<dbReference type="Gene3D" id="1.25.40.10">
    <property type="entry name" value="Tetratricopeptide repeat domain"/>
    <property type="match status" value="2"/>
</dbReference>
<feature type="repeat" description="ANK" evidence="1">
    <location>
        <begin position="1053"/>
        <end position="1079"/>
    </location>
</feature>
<feature type="compositionally biased region" description="Polar residues" evidence="2">
    <location>
        <begin position="412"/>
        <end position="425"/>
    </location>
</feature>
<dbReference type="InterPro" id="IPR019734">
    <property type="entry name" value="TPR_rpt"/>
</dbReference>